<dbReference type="PANTHER" id="PTHR12507">
    <property type="entry name" value="REDUCED GROWTH PHENOTYPE 1 RGP1, YEAST -RELATED"/>
    <property type="match status" value="1"/>
</dbReference>
<feature type="compositionally biased region" description="Polar residues" evidence="1">
    <location>
        <begin position="162"/>
        <end position="174"/>
    </location>
</feature>
<dbReference type="Pfam" id="PF08737">
    <property type="entry name" value="Rgp1"/>
    <property type="match status" value="1"/>
</dbReference>
<gene>
    <name evidence="2" type="ORF">Acr_00g0096320</name>
</gene>
<evidence type="ECO:0008006" key="4">
    <source>
        <dbReference type="Google" id="ProtNLM"/>
    </source>
</evidence>
<feature type="region of interest" description="Disordered" evidence="1">
    <location>
        <begin position="162"/>
        <end position="192"/>
    </location>
</feature>
<evidence type="ECO:0000313" key="3">
    <source>
        <dbReference type="Proteomes" id="UP000585474"/>
    </source>
</evidence>
<dbReference type="OrthoDB" id="1918at2759"/>
<comment type="caution">
    <text evidence="2">The sequence shown here is derived from an EMBL/GenBank/DDBJ whole genome shotgun (WGS) entry which is preliminary data.</text>
</comment>
<dbReference type="EMBL" id="BJWL01000449">
    <property type="protein sequence ID" value="GFS45478.1"/>
    <property type="molecule type" value="Genomic_DNA"/>
</dbReference>
<protein>
    <recommendedName>
        <fullName evidence="4">Reduced growth phenotype protein 1</fullName>
    </recommendedName>
</protein>
<keyword evidence="3" id="KW-1185">Reference proteome</keyword>
<sequence>MDTLMENQIVMLPNWKPEFHCKYGSHRKSMACQLKTVRVMVTPFPILPGIVPVSTVLLDVYWKEMDGDSDWARANETYDGIEEGYESSRDEFFSVSSYNPSKENIHSAFGSSLSLQSSIGRSSNQDASYPKELTSISSYTPLAQLSVAEVLYDSVGDVLSPQKSTGKGFPSQQLKHSKSLSTEDDLRLPSVPGNVEPRASESFIRGRSYNIRLDDQVLLRFSPKSSDSSYYFSDMIGGTLTFFHEEGSRRCLELSITLEMSETISRRFVHPSRRHSPTITKVQSDHHEVVADLVQTSFLFSIPMDGPMSFSTPRVSVQWALRFEFFTTPKNVDWTRFEHPLLIEGRDKCDWVLPITVHAPPLGTPAVHTRNEKPASLEPLWLRS</sequence>
<name>A0A7J0E107_9ERIC</name>
<dbReference type="Proteomes" id="UP000585474">
    <property type="component" value="Unassembled WGS sequence"/>
</dbReference>
<reference evidence="3" key="1">
    <citation type="submission" date="2019-07" db="EMBL/GenBank/DDBJ databases">
        <title>De Novo Assembly of kiwifruit Actinidia rufa.</title>
        <authorList>
            <person name="Sugita-Konishi S."/>
            <person name="Sato K."/>
            <person name="Mori E."/>
            <person name="Abe Y."/>
            <person name="Kisaki G."/>
            <person name="Hamano K."/>
            <person name="Suezawa K."/>
            <person name="Otani M."/>
            <person name="Fukuda T."/>
            <person name="Manabe T."/>
            <person name="Gomi K."/>
            <person name="Tabuchi M."/>
            <person name="Akimitsu K."/>
            <person name="Kataoka I."/>
        </authorList>
    </citation>
    <scope>NUCLEOTIDE SEQUENCE [LARGE SCALE GENOMIC DNA]</scope>
    <source>
        <strain evidence="3">cv. Fuchu</strain>
    </source>
</reference>
<evidence type="ECO:0000313" key="2">
    <source>
        <dbReference type="EMBL" id="GFS45478.1"/>
    </source>
</evidence>
<organism evidence="2 3">
    <name type="scientific">Actinidia rufa</name>
    <dbReference type="NCBI Taxonomy" id="165716"/>
    <lineage>
        <taxon>Eukaryota</taxon>
        <taxon>Viridiplantae</taxon>
        <taxon>Streptophyta</taxon>
        <taxon>Embryophyta</taxon>
        <taxon>Tracheophyta</taxon>
        <taxon>Spermatophyta</taxon>
        <taxon>Magnoliopsida</taxon>
        <taxon>eudicotyledons</taxon>
        <taxon>Gunneridae</taxon>
        <taxon>Pentapetalae</taxon>
        <taxon>asterids</taxon>
        <taxon>Ericales</taxon>
        <taxon>Actinidiaceae</taxon>
        <taxon>Actinidia</taxon>
    </lineage>
</organism>
<dbReference type="AlphaFoldDB" id="A0A7J0E107"/>
<dbReference type="InterPro" id="IPR014848">
    <property type="entry name" value="Rgp1"/>
</dbReference>
<accession>A0A7J0E107</accession>
<evidence type="ECO:0000256" key="1">
    <source>
        <dbReference type="SAM" id="MobiDB-lite"/>
    </source>
</evidence>
<proteinExistence type="predicted"/>